<comment type="subcellular location">
    <subcellularLocation>
        <location evidence="2">Cell projection</location>
    </subcellularLocation>
    <subcellularLocation>
        <location evidence="1">Cytoplasm</location>
        <location evidence="1">Cytoskeleton</location>
    </subcellularLocation>
</comment>
<accession>A0A1G4IJS0</accession>
<evidence type="ECO:0000256" key="2">
    <source>
        <dbReference type="ARBA" id="ARBA00004316"/>
    </source>
</evidence>
<keyword evidence="6" id="KW-0175">Coiled coil</keyword>
<dbReference type="GO" id="GO:0031514">
    <property type="term" value="C:motile cilium"/>
    <property type="evidence" value="ECO:0007669"/>
    <property type="project" value="TreeGrafter"/>
</dbReference>
<feature type="coiled-coil region" evidence="6">
    <location>
        <begin position="346"/>
        <end position="398"/>
    </location>
</feature>
<dbReference type="RefSeq" id="XP_067083249.1">
    <property type="nucleotide sequence ID" value="XM_067227148.1"/>
</dbReference>
<dbReference type="VEuPathDB" id="TriTrypDB:TEOVI_000437300"/>
<keyword evidence="5" id="KW-0966">Cell projection</keyword>
<feature type="compositionally biased region" description="Polar residues" evidence="7">
    <location>
        <begin position="283"/>
        <end position="296"/>
    </location>
</feature>
<evidence type="ECO:0000256" key="1">
    <source>
        <dbReference type="ARBA" id="ARBA00004245"/>
    </source>
</evidence>
<dbReference type="GO" id="GO:0005737">
    <property type="term" value="C:cytoplasm"/>
    <property type="evidence" value="ECO:0007669"/>
    <property type="project" value="TreeGrafter"/>
</dbReference>
<dbReference type="Proteomes" id="UP000195570">
    <property type="component" value="Unassembled WGS sequence"/>
</dbReference>
<dbReference type="PANTHER" id="PTHR14871">
    <property type="entry name" value="DYNEIN REGULATORY COMPLEX PROTEIN 9"/>
    <property type="match status" value="1"/>
</dbReference>
<evidence type="ECO:0000313" key="9">
    <source>
        <dbReference type="Proteomes" id="UP000195570"/>
    </source>
</evidence>
<proteinExistence type="predicted"/>
<dbReference type="AlphaFoldDB" id="A0A1G4IJS0"/>
<organism evidence="8 9">
    <name type="scientific">Trypanosoma equiperdum</name>
    <dbReference type="NCBI Taxonomy" id="5694"/>
    <lineage>
        <taxon>Eukaryota</taxon>
        <taxon>Discoba</taxon>
        <taxon>Euglenozoa</taxon>
        <taxon>Kinetoplastea</taxon>
        <taxon>Metakinetoplastina</taxon>
        <taxon>Trypanosomatida</taxon>
        <taxon>Trypanosomatidae</taxon>
        <taxon>Trypanosoma</taxon>
    </lineage>
</organism>
<dbReference type="GeneID" id="92378313"/>
<reference evidence="8" key="1">
    <citation type="submission" date="2016-09" db="EMBL/GenBank/DDBJ databases">
        <authorList>
            <person name="Hebert L."/>
            <person name="Moumen B."/>
        </authorList>
    </citation>
    <scope>NUCLEOTIDE SEQUENCE [LARGE SCALE GENOMIC DNA]</scope>
    <source>
        <strain evidence="8">OVI</strain>
    </source>
</reference>
<dbReference type="EMBL" id="CZPT02001910">
    <property type="protein sequence ID" value="SCU72789.1"/>
    <property type="molecule type" value="Genomic_DNA"/>
</dbReference>
<dbReference type="GO" id="GO:0044782">
    <property type="term" value="P:cilium organization"/>
    <property type="evidence" value="ECO:0007669"/>
    <property type="project" value="TreeGrafter"/>
</dbReference>
<keyword evidence="9" id="KW-1185">Reference proteome</keyword>
<dbReference type="GO" id="GO:0005856">
    <property type="term" value="C:cytoskeleton"/>
    <property type="evidence" value="ECO:0007669"/>
    <property type="project" value="UniProtKB-SubCell"/>
</dbReference>
<dbReference type="PROSITE" id="PS50096">
    <property type="entry name" value="IQ"/>
    <property type="match status" value="1"/>
</dbReference>
<gene>
    <name evidence="8" type="ORF">TEOVI_000437300</name>
</gene>
<feature type="region of interest" description="Disordered" evidence="7">
    <location>
        <begin position="277"/>
        <end position="296"/>
    </location>
</feature>
<evidence type="ECO:0000313" key="8">
    <source>
        <dbReference type="EMBL" id="SCU72789.1"/>
    </source>
</evidence>
<sequence>MRNDKSMPHTANPSPIPPSNGGTICSDHKSLELFNAAHPNPTGQQIEVAPIAFLTTNRVVSALKKAIGRLELLNLLDTTAPDDGYNASPFVTEQRTTNSLFAKEAKSTTADTVPRKAALIAGLGGETSHREIREINHALQVAATKQRTVRPTVGDLVQEQQALEQKYGELLQKVGRVNPSRSGPTLDPSCFASVQDLDKLALIEELKQTSKRLREHNKALFTRLKDNPNDSDNWKKVGNERLELIELLKSVIKELTVGYASGRTQSARTGLLARRYSRGPRLSGTNDSSGTEAREPTLSTAMNRFGSSVQLKRAGRSPSAARIPLTSTFEKFAKLVSDEQSAQLWASELVLKEKELNQNVKQLQQELKTQKLLREKEVTELKLRVAELRQKLRQEKKLTKQRGDMVRAAAEAAHEAMQRAADDKAHIVLDGMQANRATDVMEERAHAAFKEHLLERTAAMDDLAMQWDRKNQNEVKRAEARKIDLEQMRQQCAERLEKARKDKEVELEKKAERDAEKEKLEAAKVAEELRRNTVYEAVSKIQSAIRAMFTRKAVAVLRKKASKHKRKT</sequence>
<evidence type="ECO:0000256" key="5">
    <source>
        <dbReference type="ARBA" id="ARBA00023273"/>
    </source>
</evidence>
<keyword evidence="3" id="KW-0963">Cytoplasm</keyword>
<protein>
    <submittedName>
        <fullName evidence="8">Uncharacterized protein</fullName>
    </submittedName>
</protein>
<name>A0A1G4IJS0_TRYEQ</name>
<comment type="caution">
    <text evidence="8">The sequence shown here is derived from an EMBL/GenBank/DDBJ whole genome shotgun (WGS) entry which is preliminary data.</text>
</comment>
<evidence type="ECO:0000256" key="4">
    <source>
        <dbReference type="ARBA" id="ARBA00023212"/>
    </source>
</evidence>
<evidence type="ECO:0000256" key="3">
    <source>
        <dbReference type="ARBA" id="ARBA00022490"/>
    </source>
</evidence>
<keyword evidence="4" id="KW-0206">Cytoskeleton</keyword>
<dbReference type="PANTHER" id="PTHR14871:SF1">
    <property type="entry name" value="DYNEIN REGULATORY COMPLEX PROTEIN 9"/>
    <property type="match status" value="1"/>
</dbReference>
<dbReference type="InterPro" id="IPR042618">
    <property type="entry name" value="IQCG"/>
</dbReference>
<feature type="region of interest" description="Disordered" evidence="7">
    <location>
        <begin position="1"/>
        <end position="25"/>
    </location>
</feature>
<evidence type="ECO:0000256" key="6">
    <source>
        <dbReference type="SAM" id="Coils"/>
    </source>
</evidence>
<evidence type="ECO:0000256" key="7">
    <source>
        <dbReference type="SAM" id="MobiDB-lite"/>
    </source>
</evidence>
<feature type="coiled-coil region" evidence="6">
    <location>
        <begin position="475"/>
        <end position="532"/>
    </location>
</feature>